<dbReference type="PRINTS" id="PR01301">
    <property type="entry name" value="RGSPROTEIN"/>
</dbReference>
<dbReference type="GO" id="GO:0005737">
    <property type="term" value="C:cytoplasm"/>
    <property type="evidence" value="ECO:0007669"/>
    <property type="project" value="TreeGrafter"/>
</dbReference>
<dbReference type="InterPro" id="IPR024066">
    <property type="entry name" value="RGS_subdom1/3"/>
</dbReference>
<dbReference type="GO" id="GO:0009968">
    <property type="term" value="P:negative regulation of signal transduction"/>
    <property type="evidence" value="ECO:0007669"/>
    <property type="project" value="UniProtKB-KW"/>
</dbReference>
<dbReference type="STRING" id="77166.U4U3W6"/>
<dbReference type="PANTHER" id="PTHR45746">
    <property type="entry name" value="LP21163P"/>
    <property type="match status" value="1"/>
</dbReference>
<evidence type="ECO:0000313" key="3">
    <source>
        <dbReference type="EMBL" id="ERL85286.1"/>
    </source>
</evidence>
<feature type="domain" description="RGS" evidence="2">
    <location>
        <begin position="34"/>
        <end position="85"/>
    </location>
</feature>
<reference evidence="3 4" key="1">
    <citation type="journal article" date="2013" name="Genome Biol.">
        <title>Draft genome of the mountain pine beetle, Dendroctonus ponderosae Hopkins, a major forest pest.</title>
        <authorList>
            <person name="Keeling C.I."/>
            <person name="Yuen M.M."/>
            <person name="Liao N.Y."/>
            <person name="Docking T.R."/>
            <person name="Chan S.K."/>
            <person name="Taylor G.A."/>
            <person name="Palmquist D.L."/>
            <person name="Jackman S.D."/>
            <person name="Nguyen A."/>
            <person name="Li M."/>
            <person name="Henderson H."/>
            <person name="Janes J.K."/>
            <person name="Zhao Y."/>
            <person name="Pandoh P."/>
            <person name="Moore R."/>
            <person name="Sperling F.A."/>
            <person name="Huber D.P."/>
            <person name="Birol I."/>
            <person name="Jones S.J."/>
            <person name="Bohlmann J."/>
        </authorList>
    </citation>
    <scope>NUCLEOTIDE SEQUENCE</scope>
</reference>
<dbReference type="Proteomes" id="UP000030742">
    <property type="component" value="Unassembled WGS sequence"/>
</dbReference>
<dbReference type="PROSITE" id="PS50132">
    <property type="entry name" value="RGS"/>
    <property type="match status" value="1"/>
</dbReference>
<dbReference type="Gene3D" id="1.10.196.10">
    <property type="match status" value="1"/>
</dbReference>
<dbReference type="AlphaFoldDB" id="U4U3W6"/>
<evidence type="ECO:0000259" key="2">
    <source>
        <dbReference type="PROSITE" id="PS50132"/>
    </source>
</evidence>
<dbReference type="GO" id="GO:0043005">
    <property type="term" value="C:neuron projection"/>
    <property type="evidence" value="ECO:0007669"/>
    <property type="project" value="TreeGrafter"/>
</dbReference>
<dbReference type="InterPro" id="IPR044926">
    <property type="entry name" value="RGS_subdomain_2"/>
</dbReference>
<dbReference type="Gene3D" id="1.10.167.10">
    <property type="entry name" value="Regulator of G-protein Signalling 4, domain 2"/>
    <property type="match status" value="1"/>
</dbReference>
<sequence length="111" mass="12772">MANNISSRRVKRWAFSLQELLADPMASDAKCPINVDSHSYEITKKNMETADNRWSFDNAAAHVYHLMKSDSYSRYLRSEMYKDFLNGSKKKTSVKGIRSIVSFSARKDNVI</sequence>
<dbReference type="SUPFAM" id="SSF48097">
    <property type="entry name" value="Regulator of G-protein signaling, RGS"/>
    <property type="match status" value="1"/>
</dbReference>
<name>U4U3W6_DENPD</name>
<protein>
    <recommendedName>
        <fullName evidence="2">RGS domain-containing protein</fullName>
    </recommendedName>
</protein>
<dbReference type="Pfam" id="PF00615">
    <property type="entry name" value="RGS"/>
    <property type="match status" value="1"/>
</dbReference>
<dbReference type="InterPro" id="IPR047016">
    <property type="entry name" value="RGS6/7/9/11"/>
</dbReference>
<proteinExistence type="predicted"/>
<evidence type="ECO:0000313" key="4">
    <source>
        <dbReference type="Proteomes" id="UP000030742"/>
    </source>
</evidence>
<dbReference type="PANTHER" id="PTHR45746:SF6">
    <property type="entry name" value="LP21163P"/>
    <property type="match status" value="1"/>
</dbReference>
<dbReference type="InterPro" id="IPR036305">
    <property type="entry name" value="RGS_sf"/>
</dbReference>
<dbReference type="GO" id="GO:0008277">
    <property type="term" value="P:regulation of G protein-coupled receptor signaling pathway"/>
    <property type="evidence" value="ECO:0007669"/>
    <property type="project" value="InterPro"/>
</dbReference>
<organism evidence="3 4">
    <name type="scientific">Dendroctonus ponderosae</name>
    <name type="common">Mountain pine beetle</name>
    <dbReference type="NCBI Taxonomy" id="77166"/>
    <lineage>
        <taxon>Eukaryota</taxon>
        <taxon>Metazoa</taxon>
        <taxon>Ecdysozoa</taxon>
        <taxon>Arthropoda</taxon>
        <taxon>Hexapoda</taxon>
        <taxon>Insecta</taxon>
        <taxon>Pterygota</taxon>
        <taxon>Neoptera</taxon>
        <taxon>Endopterygota</taxon>
        <taxon>Coleoptera</taxon>
        <taxon>Polyphaga</taxon>
        <taxon>Cucujiformia</taxon>
        <taxon>Curculionidae</taxon>
        <taxon>Scolytinae</taxon>
        <taxon>Dendroctonus</taxon>
    </lineage>
</organism>
<dbReference type="OrthoDB" id="196547at2759"/>
<dbReference type="InterPro" id="IPR016137">
    <property type="entry name" value="RGS"/>
</dbReference>
<dbReference type="EMBL" id="KB631673">
    <property type="protein sequence ID" value="ERL85286.1"/>
    <property type="molecule type" value="Genomic_DNA"/>
</dbReference>
<keyword evidence="1" id="KW-0734">Signal transduction inhibitor</keyword>
<gene>
    <name evidence="3" type="ORF">D910_02707</name>
</gene>
<accession>U4U3W6</accession>
<dbReference type="GO" id="GO:0005096">
    <property type="term" value="F:GTPase activator activity"/>
    <property type="evidence" value="ECO:0007669"/>
    <property type="project" value="TreeGrafter"/>
</dbReference>
<evidence type="ECO:0000256" key="1">
    <source>
        <dbReference type="ARBA" id="ARBA00022700"/>
    </source>
</evidence>